<dbReference type="AlphaFoldDB" id="A0A8J3BD53"/>
<evidence type="ECO:0000256" key="1">
    <source>
        <dbReference type="SAM" id="Phobius"/>
    </source>
</evidence>
<evidence type="ECO:0000313" key="3">
    <source>
        <dbReference type="Proteomes" id="UP000612329"/>
    </source>
</evidence>
<dbReference type="Pfam" id="PF19578">
    <property type="entry name" value="DUF6090"/>
    <property type="match status" value="1"/>
</dbReference>
<name>A0A8J3BD53_9FLAO</name>
<protein>
    <submittedName>
        <fullName evidence="2">Uncharacterized protein</fullName>
    </submittedName>
</protein>
<sequence length="255" mass="29701">MIKFFRKIRQSLVSEGKAVNYLKYAIGEIILVVIGIFLAIQLNDLNEKRKDHDKELSFLSKLKDDINLDIINLNQSDSLFTSYQSYSERSLQIFYRAKTVGDIIACDTLFRTAWTNLKINRKTYDEILNTSGIYILKNKKLLNHVTDYYALIETTQQDIIALNSTSQSFFSSPDLIPHIVLTKSYKSPWFDINKIDTTWIGDFNAPTTLALYRYYGNAQYGVNYLRKEWNKGIIKSGKELINEIEQELKDKNYKQ</sequence>
<comment type="caution">
    <text evidence="2">The sequence shown here is derived from an EMBL/GenBank/DDBJ whole genome shotgun (WGS) entry which is preliminary data.</text>
</comment>
<keyword evidence="3" id="KW-1185">Reference proteome</keyword>
<accession>A0A8J3BD53</accession>
<dbReference type="RefSeq" id="WP_188649613.1">
    <property type="nucleotide sequence ID" value="NZ_BMNR01000001.1"/>
</dbReference>
<dbReference type="Proteomes" id="UP000612329">
    <property type="component" value="Unassembled WGS sequence"/>
</dbReference>
<feature type="transmembrane region" description="Helical" evidence="1">
    <location>
        <begin position="21"/>
        <end position="40"/>
    </location>
</feature>
<dbReference type="InterPro" id="IPR045749">
    <property type="entry name" value="DUF6090"/>
</dbReference>
<proteinExistence type="predicted"/>
<keyword evidence="1" id="KW-0812">Transmembrane</keyword>
<keyword evidence="1" id="KW-1133">Transmembrane helix</keyword>
<evidence type="ECO:0000313" key="2">
    <source>
        <dbReference type="EMBL" id="GGK12931.1"/>
    </source>
</evidence>
<reference evidence="2" key="1">
    <citation type="journal article" date="2014" name="Int. J. Syst. Evol. Microbiol.">
        <title>Complete genome sequence of Corynebacterium casei LMG S-19264T (=DSM 44701T), isolated from a smear-ripened cheese.</title>
        <authorList>
            <consortium name="US DOE Joint Genome Institute (JGI-PGF)"/>
            <person name="Walter F."/>
            <person name="Albersmeier A."/>
            <person name="Kalinowski J."/>
            <person name="Ruckert C."/>
        </authorList>
    </citation>
    <scope>NUCLEOTIDE SEQUENCE</scope>
    <source>
        <strain evidence="2">JCM 12862</strain>
    </source>
</reference>
<organism evidence="2 3">
    <name type="scientific">Yeosuana aromativorans</name>
    <dbReference type="NCBI Taxonomy" id="288019"/>
    <lineage>
        <taxon>Bacteria</taxon>
        <taxon>Pseudomonadati</taxon>
        <taxon>Bacteroidota</taxon>
        <taxon>Flavobacteriia</taxon>
        <taxon>Flavobacteriales</taxon>
        <taxon>Flavobacteriaceae</taxon>
        <taxon>Yeosuana</taxon>
    </lineage>
</organism>
<dbReference type="EMBL" id="BMNR01000001">
    <property type="protein sequence ID" value="GGK12931.1"/>
    <property type="molecule type" value="Genomic_DNA"/>
</dbReference>
<keyword evidence="1" id="KW-0472">Membrane</keyword>
<gene>
    <name evidence="2" type="ORF">GCM10007962_04150</name>
</gene>
<reference evidence="2" key="2">
    <citation type="submission" date="2020-09" db="EMBL/GenBank/DDBJ databases">
        <authorList>
            <person name="Sun Q."/>
            <person name="Ohkuma M."/>
        </authorList>
    </citation>
    <scope>NUCLEOTIDE SEQUENCE</scope>
    <source>
        <strain evidence="2">JCM 12862</strain>
    </source>
</reference>